<evidence type="ECO:0000256" key="4">
    <source>
        <dbReference type="ARBA" id="ARBA00023157"/>
    </source>
</evidence>
<evidence type="ECO:0000313" key="7">
    <source>
        <dbReference type="EnsemblMetazoa" id="PPAI006184-PA"/>
    </source>
</evidence>
<comment type="caution">
    <text evidence="5">Lacks conserved residue(s) required for the propagation of feature annotation.</text>
</comment>
<dbReference type="EMBL" id="AJVK01032574">
    <property type="status" value="NOT_ANNOTATED_CDS"/>
    <property type="molecule type" value="Genomic_DNA"/>
</dbReference>
<comment type="subcellular location">
    <subcellularLocation>
        <location evidence="1">Secreted</location>
    </subcellularLocation>
</comment>
<organism evidence="7 8">
    <name type="scientific">Phlebotomus papatasi</name>
    <name type="common">Sandfly</name>
    <dbReference type="NCBI Taxonomy" id="29031"/>
    <lineage>
        <taxon>Eukaryota</taxon>
        <taxon>Metazoa</taxon>
        <taxon>Ecdysozoa</taxon>
        <taxon>Arthropoda</taxon>
        <taxon>Hexapoda</taxon>
        <taxon>Insecta</taxon>
        <taxon>Pterygota</taxon>
        <taxon>Neoptera</taxon>
        <taxon>Endopterygota</taxon>
        <taxon>Diptera</taxon>
        <taxon>Nematocera</taxon>
        <taxon>Psychodoidea</taxon>
        <taxon>Psychodidae</taxon>
        <taxon>Phlebotomus</taxon>
        <taxon>Phlebotomus</taxon>
    </lineage>
</organism>
<dbReference type="Pfam" id="PF00086">
    <property type="entry name" value="Thyroglobulin_1"/>
    <property type="match status" value="2"/>
</dbReference>
<dbReference type="PANTHER" id="PTHR12352:SF3">
    <property type="entry name" value="NIDOGEN-2"/>
    <property type="match status" value="1"/>
</dbReference>
<evidence type="ECO:0000259" key="6">
    <source>
        <dbReference type="PROSITE" id="PS51162"/>
    </source>
</evidence>
<dbReference type="VEuPathDB" id="VectorBase:PPAPM1_005881"/>
<dbReference type="PANTHER" id="PTHR12352">
    <property type="entry name" value="SECRETED MODULAR CALCIUM-BINDING PROTEIN"/>
    <property type="match status" value="1"/>
</dbReference>
<feature type="domain" description="Thyroglobulin type-1" evidence="6">
    <location>
        <begin position="150"/>
        <end position="215"/>
    </location>
</feature>
<dbReference type="AlphaFoldDB" id="A0A1B0DE61"/>
<dbReference type="SUPFAM" id="SSF57610">
    <property type="entry name" value="Thyroglobulin type-1 domain"/>
    <property type="match status" value="2"/>
</dbReference>
<dbReference type="SMART" id="SM00211">
    <property type="entry name" value="TY"/>
    <property type="match status" value="2"/>
</dbReference>
<dbReference type="GO" id="GO:0007160">
    <property type="term" value="P:cell-matrix adhesion"/>
    <property type="evidence" value="ECO:0007669"/>
    <property type="project" value="TreeGrafter"/>
</dbReference>
<dbReference type="InterPro" id="IPR000716">
    <property type="entry name" value="Thyroglobulin_1"/>
</dbReference>
<dbReference type="GO" id="GO:0005615">
    <property type="term" value="C:extracellular space"/>
    <property type="evidence" value="ECO:0007669"/>
    <property type="project" value="TreeGrafter"/>
</dbReference>
<dbReference type="InterPro" id="IPR051950">
    <property type="entry name" value="Dev_reg/Prot_inhib"/>
</dbReference>
<feature type="domain" description="Thyroglobulin type-1" evidence="6">
    <location>
        <begin position="86"/>
        <end position="139"/>
    </location>
</feature>
<name>A0A1B0DE61_PHLPP</name>
<evidence type="ECO:0000256" key="5">
    <source>
        <dbReference type="PROSITE-ProRule" id="PRU00500"/>
    </source>
</evidence>
<reference evidence="7" key="1">
    <citation type="submission" date="2022-08" db="UniProtKB">
        <authorList>
            <consortium name="EnsemblMetazoa"/>
        </authorList>
    </citation>
    <scope>IDENTIFICATION</scope>
    <source>
        <strain evidence="7">Israel</strain>
    </source>
</reference>
<protein>
    <recommendedName>
        <fullName evidence="6">Thyroglobulin type-1 domain-containing protein</fullName>
    </recommendedName>
</protein>
<evidence type="ECO:0000313" key="8">
    <source>
        <dbReference type="Proteomes" id="UP000092462"/>
    </source>
</evidence>
<keyword evidence="3" id="KW-0677">Repeat</keyword>
<evidence type="ECO:0000256" key="3">
    <source>
        <dbReference type="ARBA" id="ARBA00022737"/>
    </source>
</evidence>
<proteinExistence type="predicted"/>
<dbReference type="VEuPathDB" id="VectorBase:PPAI006184"/>
<dbReference type="EnsemblMetazoa" id="PPAI006184-RA">
    <property type="protein sequence ID" value="PPAI006184-PA"/>
    <property type="gene ID" value="PPAI006184"/>
</dbReference>
<keyword evidence="4 5" id="KW-1015">Disulfide bond</keyword>
<feature type="disulfide bond" evidence="5">
    <location>
        <begin position="153"/>
        <end position="172"/>
    </location>
</feature>
<sequence length="299" mass="33342">NCHAIVAQLSIDRENFLLCGIAFIQSSALQLPPMTLIFWSIPLIFLVTCGAVNAVGLGDDCHNNAVPPVICDPGLLCEDFVCVLDKKSCLFTHHLDQELFGQLPTCNPDDGTFAAKQCKGDFITGRCFCYSEVGERIFGWDWWRNAEEMTCACSRKRHSLEKAGRHDVTLHCQQNGNYEELQCDEGACWCADPATGFIIEDTIAVPHHLWTLLPCYNTSFYGTQYLRQCDSAAHAQNLIRDAFSKRGTSQISFTNIQCHYDGTYGTFAFVENQAVCTWRDGSRLGGFASQTNQANQMDC</sequence>
<dbReference type="Gene3D" id="4.10.800.10">
    <property type="entry name" value="Thyroglobulin type-1"/>
    <property type="match status" value="2"/>
</dbReference>
<keyword evidence="8" id="KW-1185">Reference proteome</keyword>
<dbReference type="InterPro" id="IPR036857">
    <property type="entry name" value="Thyroglobulin_1_sf"/>
</dbReference>
<accession>A0A1B0DE61</accession>
<dbReference type="PROSITE" id="PS51162">
    <property type="entry name" value="THYROGLOBULIN_1_2"/>
    <property type="match status" value="2"/>
</dbReference>
<evidence type="ECO:0000256" key="1">
    <source>
        <dbReference type="ARBA" id="ARBA00004613"/>
    </source>
</evidence>
<evidence type="ECO:0000256" key="2">
    <source>
        <dbReference type="ARBA" id="ARBA00022525"/>
    </source>
</evidence>
<dbReference type="GO" id="GO:0005604">
    <property type="term" value="C:basement membrane"/>
    <property type="evidence" value="ECO:0007669"/>
    <property type="project" value="TreeGrafter"/>
</dbReference>
<keyword evidence="2" id="KW-0964">Secreted</keyword>
<dbReference type="Proteomes" id="UP000092462">
    <property type="component" value="Unassembled WGS sequence"/>
</dbReference>